<dbReference type="AlphaFoldDB" id="A0A0A9FW35"/>
<sequence length="43" mass="4691">MEAAIGNDQFLPAFQLTSGDSRTEMNDGRRCHFLFLAVICASG</sequence>
<name>A0A0A9FW35_ARUDO</name>
<reference evidence="1" key="1">
    <citation type="submission" date="2014-09" db="EMBL/GenBank/DDBJ databases">
        <authorList>
            <person name="Magalhaes I.L.F."/>
            <person name="Oliveira U."/>
            <person name="Santos F.R."/>
            <person name="Vidigal T.H.D.A."/>
            <person name="Brescovit A.D."/>
            <person name="Santos A.J."/>
        </authorList>
    </citation>
    <scope>NUCLEOTIDE SEQUENCE</scope>
    <source>
        <tissue evidence="1">Shoot tissue taken approximately 20 cm above the soil surface</tissue>
    </source>
</reference>
<proteinExistence type="predicted"/>
<dbReference type="EMBL" id="GBRH01180856">
    <property type="protein sequence ID" value="JAE17040.1"/>
    <property type="molecule type" value="Transcribed_RNA"/>
</dbReference>
<protein>
    <submittedName>
        <fullName evidence="1">Uncharacterized protein</fullName>
    </submittedName>
</protein>
<organism evidence="1">
    <name type="scientific">Arundo donax</name>
    <name type="common">Giant reed</name>
    <name type="synonym">Donax arundinaceus</name>
    <dbReference type="NCBI Taxonomy" id="35708"/>
    <lineage>
        <taxon>Eukaryota</taxon>
        <taxon>Viridiplantae</taxon>
        <taxon>Streptophyta</taxon>
        <taxon>Embryophyta</taxon>
        <taxon>Tracheophyta</taxon>
        <taxon>Spermatophyta</taxon>
        <taxon>Magnoliopsida</taxon>
        <taxon>Liliopsida</taxon>
        <taxon>Poales</taxon>
        <taxon>Poaceae</taxon>
        <taxon>PACMAD clade</taxon>
        <taxon>Arundinoideae</taxon>
        <taxon>Arundineae</taxon>
        <taxon>Arundo</taxon>
    </lineage>
</organism>
<accession>A0A0A9FW35</accession>
<reference evidence="1" key="2">
    <citation type="journal article" date="2015" name="Data Brief">
        <title>Shoot transcriptome of the giant reed, Arundo donax.</title>
        <authorList>
            <person name="Barrero R.A."/>
            <person name="Guerrero F.D."/>
            <person name="Moolhuijzen P."/>
            <person name="Goolsby J.A."/>
            <person name="Tidwell J."/>
            <person name="Bellgard S.E."/>
            <person name="Bellgard M.I."/>
        </authorList>
    </citation>
    <scope>NUCLEOTIDE SEQUENCE</scope>
    <source>
        <tissue evidence="1">Shoot tissue taken approximately 20 cm above the soil surface</tissue>
    </source>
</reference>
<evidence type="ECO:0000313" key="1">
    <source>
        <dbReference type="EMBL" id="JAE17040.1"/>
    </source>
</evidence>